<organism evidence="9 10">
    <name type="scientific">Thiomicrorhabdus marina</name>
    <dbReference type="NCBI Taxonomy" id="2818442"/>
    <lineage>
        <taxon>Bacteria</taxon>
        <taxon>Pseudomonadati</taxon>
        <taxon>Pseudomonadota</taxon>
        <taxon>Gammaproteobacteria</taxon>
        <taxon>Thiotrichales</taxon>
        <taxon>Piscirickettsiaceae</taxon>
        <taxon>Thiomicrorhabdus</taxon>
    </lineage>
</organism>
<feature type="transmembrane region" description="Helical" evidence="8">
    <location>
        <begin position="140"/>
        <end position="161"/>
    </location>
</feature>
<keyword evidence="4" id="KW-1003">Cell membrane</keyword>
<keyword evidence="3" id="KW-0813">Transport</keyword>
<feature type="transmembrane region" description="Helical" evidence="8">
    <location>
        <begin position="74"/>
        <end position="95"/>
    </location>
</feature>
<dbReference type="CDD" id="cd06550">
    <property type="entry name" value="TM_ABC_iron-siderophores_like"/>
    <property type="match status" value="1"/>
</dbReference>
<keyword evidence="6 8" id="KW-1133">Transmembrane helix</keyword>
<protein>
    <submittedName>
        <fullName evidence="9">Iron ABC transporter permease</fullName>
    </submittedName>
</protein>
<feature type="transmembrane region" description="Helical" evidence="8">
    <location>
        <begin position="229"/>
        <end position="257"/>
    </location>
</feature>
<dbReference type="InterPro" id="IPR037294">
    <property type="entry name" value="ABC_BtuC-like"/>
</dbReference>
<comment type="caution">
    <text evidence="9">The sequence shown here is derived from an EMBL/GenBank/DDBJ whole genome shotgun (WGS) entry which is preliminary data.</text>
</comment>
<evidence type="ECO:0000256" key="1">
    <source>
        <dbReference type="ARBA" id="ARBA00004651"/>
    </source>
</evidence>
<dbReference type="PANTHER" id="PTHR30472:SF25">
    <property type="entry name" value="ABC TRANSPORTER PERMEASE PROTEIN MJ0876-RELATED"/>
    <property type="match status" value="1"/>
</dbReference>
<feature type="transmembrane region" description="Helical" evidence="8">
    <location>
        <begin position="107"/>
        <end position="128"/>
    </location>
</feature>
<dbReference type="PANTHER" id="PTHR30472">
    <property type="entry name" value="FERRIC ENTEROBACTIN TRANSPORT SYSTEM PERMEASE PROTEIN"/>
    <property type="match status" value="1"/>
</dbReference>
<dbReference type="SUPFAM" id="SSF81345">
    <property type="entry name" value="ABC transporter involved in vitamin B12 uptake, BtuC"/>
    <property type="match status" value="1"/>
</dbReference>
<evidence type="ECO:0000313" key="10">
    <source>
        <dbReference type="Proteomes" id="UP000664835"/>
    </source>
</evidence>
<evidence type="ECO:0000256" key="4">
    <source>
        <dbReference type="ARBA" id="ARBA00022475"/>
    </source>
</evidence>
<comment type="subcellular location">
    <subcellularLocation>
        <location evidence="1">Cell membrane</location>
        <topology evidence="1">Multi-pass membrane protein</topology>
    </subcellularLocation>
</comment>
<keyword evidence="5 8" id="KW-0812">Transmembrane</keyword>
<gene>
    <name evidence="9" type="ORF">J3998_05655</name>
</gene>
<name>A0ABS3Q3Z3_9GAMM</name>
<feature type="transmembrane region" description="Helical" evidence="8">
    <location>
        <begin position="300"/>
        <end position="317"/>
    </location>
</feature>
<feature type="transmembrane region" description="Helical" evidence="8">
    <location>
        <begin position="269"/>
        <end position="288"/>
    </location>
</feature>
<keyword evidence="7 8" id="KW-0472">Membrane</keyword>
<comment type="similarity">
    <text evidence="2">Belongs to the binding-protein-dependent transport system permease family. FecCD subfamily.</text>
</comment>
<keyword evidence="10" id="KW-1185">Reference proteome</keyword>
<evidence type="ECO:0000256" key="8">
    <source>
        <dbReference type="SAM" id="Phobius"/>
    </source>
</evidence>
<dbReference type="EMBL" id="JAGETV010000007">
    <property type="protein sequence ID" value="MBO1927057.1"/>
    <property type="molecule type" value="Genomic_DNA"/>
</dbReference>
<dbReference type="InterPro" id="IPR000522">
    <property type="entry name" value="ABC_transptr_permease_BtuC"/>
</dbReference>
<evidence type="ECO:0000256" key="7">
    <source>
        <dbReference type="ARBA" id="ARBA00023136"/>
    </source>
</evidence>
<feature type="transmembrane region" description="Helical" evidence="8">
    <location>
        <begin position="185"/>
        <end position="203"/>
    </location>
</feature>
<dbReference type="Pfam" id="PF01032">
    <property type="entry name" value="FecCD"/>
    <property type="match status" value="1"/>
</dbReference>
<sequence>MLIIAVYSLSVGAIQTGWSQASAALITEVDPMTEKVVIDIRLPRILLAILVGAALGIAGAALQGLFRNPLADPGLVGVSSGAALAAVTVIVLGGSALSDYVGWAGDLALPTAAFFGGLAVTLIIYQIATRNGRTDVSLMLLAGIAINAIAVALTGILTYYATDEELRNLTFWSMGSIASASKEDLSIAVLPILFALIALPYYAKSLNAFLMGESACRHMGYKLKQLKTGVIIFSSLSVGAAVAVSGMIGFIGLAAPHLVRILLGPDHRWLLPGSAIIGAILVTLSDMLARTLLAPAELPIGLVIAAFGGPFFLWLLLQRRNKIGW</sequence>
<dbReference type="Gene3D" id="1.10.3470.10">
    <property type="entry name" value="ABC transporter involved in vitamin B12 uptake, BtuC"/>
    <property type="match status" value="1"/>
</dbReference>
<accession>A0ABS3Q3Z3</accession>
<evidence type="ECO:0000256" key="2">
    <source>
        <dbReference type="ARBA" id="ARBA00007935"/>
    </source>
</evidence>
<dbReference type="Proteomes" id="UP000664835">
    <property type="component" value="Unassembled WGS sequence"/>
</dbReference>
<evidence type="ECO:0000256" key="3">
    <source>
        <dbReference type="ARBA" id="ARBA00022448"/>
    </source>
</evidence>
<proteinExistence type="inferred from homology"/>
<evidence type="ECO:0000256" key="5">
    <source>
        <dbReference type="ARBA" id="ARBA00022692"/>
    </source>
</evidence>
<evidence type="ECO:0000256" key="6">
    <source>
        <dbReference type="ARBA" id="ARBA00022989"/>
    </source>
</evidence>
<evidence type="ECO:0000313" key="9">
    <source>
        <dbReference type="EMBL" id="MBO1927057.1"/>
    </source>
</evidence>
<reference evidence="9 10" key="1">
    <citation type="submission" date="2021-03" db="EMBL/GenBank/DDBJ databases">
        <title>Thiomicrorhabdus sp.nov.,novel sulfur-oxidizing bacteria isolated from coastal sediment.</title>
        <authorList>
            <person name="Liu X."/>
        </authorList>
    </citation>
    <scope>NUCLEOTIDE SEQUENCE [LARGE SCALE GENOMIC DNA]</scope>
    <source>
        <strain evidence="9 10">6S2-11</strain>
    </source>
</reference>
<feature type="transmembrane region" description="Helical" evidence="8">
    <location>
        <begin position="42"/>
        <end position="62"/>
    </location>
</feature>